<proteinExistence type="predicted"/>
<evidence type="ECO:0000256" key="1">
    <source>
        <dbReference type="ARBA" id="ARBA00004496"/>
    </source>
</evidence>
<comment type="caution">
    <text evidence="7">The sequence shown here is derived from an EMBL/GenBank/DDBJ whole genome shotgun (WGS) entry which is preliminary data.</text>
</comment>
<feature type="region of interest" description="Disordered" evidence="5">
    <location>
        <begin position="84"/>
        <end position="103"/>
    </location>
</feature>
<evidence type="ECO:0000313" key="7">
    <source>
        <dbReference type="EMBL" id="KAJ1929031.1"/>
    </source>
</evidence>
<keyword evidence="4" id="KW-0653">Protein transport</keyword>
<dbReference type="Proteomes" id="UP001150569">
    <property type="component" value="Unassembled WGS sequence"/>
</dbReference>
<dbReference type="AlphaFoldDB" id="A0A9W8ACX8"/>
<dbReference type="GO" id="GO:0006914">
    <property type="term" value="P:autophagy"/>
    <property type="evidence" value="ECO:0007669"/>
    <property type="project" value="TreeGrafter"/>
</dbReference>
<dbReference type="GO" id="GO:0005737">
    <property type="term" value="C:cytoplasm"/>
    <property type="evidence" value="ECO:0007669"/>
    <property type="project" value="UniProtKB-SubCell"/>
</dbReference>
<reference evidence="7" key="1">
    <citation type="submission" date="2022-07" db="EMBL/GenBank/DDBJ databases">
        <title>Phylogenomic reconstructions and comparative analyses of Kickxellomycotina fungi.</title>
        <authorList>
            <person name="Reynolds N.K."/>
            <person name="Stajich J.E."/>
            <person name="Barry K."/>
            <person name="Grigoriev I.V."/>
            <person name="Crous P."/>
            <person name="Smith M.E."/>
        </authorList>
    </citation>
    <scope>NUCLEOTIDE SEQUENCE</scope>
    <source>
        <strain evidence="7">RSA 861</strain>
    </source>
</reference>
<feature type="region of interest" description="Disordered" evidence="5">
    <location>
        <begin position="1"/>
        <end position="75"/>
    </location>
</feature>
<evidence type="ECO:0000256" key="4">
    <source>
        <dbReference type="ARBA" id="ARBA00022927"/>
    </source>
</evidence>
<sequence>MSFQPFHLQPLFETAVADGRPPTGGHSRGSSATSQPGSPHLGGLSAAALGEGRAASLSSSPPVSSSPGKRASRLLSEVAARTSFRRHSAAGSQDNQPNPPDRALPYRLTCAEWWQNNLFVGTDHGQVRHYYWLADVPLDTDEPAVPSSLSSPPPPPPKPATATPPSFIQTLAVGNGGRARIETVRVVAEFRTLIVFSEATLWFYSLPDLTPLAPPPFTPIRGVLSFAVNSAPREESPANVVVPVVLYVARRRTIQVVHLSRHGLQVVQEVPFPSGAVRLGAWNEQVCLADPHNYGLLNLRLPRPPVGLVPTNLTEQSGRTPHIVPIKPDEFFIVTASGVDGTALGMFVNTDGDAVRGTLSLDSYPLAVGYRYPYLLILGCPDLVTVYDITDQRPVQTLRFPTGSQVVELCPVSHMRLVPPHHLHAVSPEYRIPANFLPVGRQAVFSIALQPLPSQVNTLLADFQHANEAVGRAESAVRTHYRSPLRYAELALVQQRAGLLNFGAARFDDALSLFKRGCLPPALLVTLYPDHYQALGNYPYTPVPGLMTTLHQIGTVDRIIQAQVPIDTAEPEAARTGYQTAAEDTLIRYLQFAKESARNASAATSIAATTTPPAPRWDPLDQRVINTLLLQYYLEEGSDKIYNILRDGGVDCALDVAEPLLQRHHKRYALVLLYRAHDRPAEALATYQTMVEDVDGGNDQLVEPRFGGVKEMFDYLVTLKRADLAWRFAPPILQRSEIMGAQLFIAVADTGPSDPDEVDRILAKLLTAGPSGAAIYLEHKVRHDPLLGATYHDQVIELLVEQIRARLARDGQTPSASFGPLLRDYHQAWVRSGGLTFGEFLQTQTYAPLARIRSQLLDFLQWSDRYDLELALERLEQVGSSDTIDGPDSDNEADHGEDGSLDSEIAIVLGKRGDHDRTLRTLVQRVQDYTAAELYCQAIADPDERAGYFLSLLRYYLELERRDEDTAAVVVNNLITRYGASLDTLEVLTLLPPTWSMESLEPFLKSALQRLTHQRRNQQIVKGLVVSQNRTVGAFDMPHVSFRPNIDMVDRW</sequence>
<dbReference type="PROSITE" id="PS50219">
    <property type="entry name" value="CNH"/>
    <property type="match status" value="1"/>
</dbReference>
<dbReference type="InterPro" id="IPR032914">
    <property type="entry name" value="Vam6/VPS39/TRAP1"/>
</dbReference>
<evidence type="ECO:0000313" key="8">
    <source>
        <dbReference type="Proteomes" id="UP001150569"/>
    </source>
</evidence>
<dbReference type="InterPro" id="IPR019452">
    <property type="entry name" value="VPS39/TGF_beta_rcpt-assoc_1"/>
</dbReference>
<feature type="compositionally biased region" description="Low complexity" evidence="5">
    <location>
        <begin position="41"/>
        <end position="67"/>
    </location>
</feature>
<dbReference type="OrthoDB" id="10258882at2759"/>
<name>A0A9W8ACX8_9FUNG</name>
<organism evidence="7 8">
    <name type="scientific">Tieghemiomyces parasiticus</name>
    <dbReference type="NCBI Taxonomy" id="78921"/>
    <lineage>
        <taxon>Eukaryota</taxon>
        <taxon>Fungi</taxon>
        <taxon>Fungi incertae sedis</taxon>
        <taxon>Zoopagomycota</taxon>
        <taxon>Kickxellomycotina</taxon>
        <taxon>Dimargaritomycetes</taxon>
        <taxon>Dimargaritales</taxon>
        <taxon>Dimargaritaceae</taxon>
        <taxon>Tieghemiomyces</taxon>
    </lineage>
</organism>
<feature type="region of interest" description="Disordered" evidence="5">
    <location>
        <begin position="142"/>
        <end position="164"/>
    </location>
</feature>
<accession>A0A9W8ACX8</accession>
<dbReference type="GO" id="GO:0016020">
    <property type="term" value="C:membrane"/>
    <property type="evidence" value="ECO:0007669"/>
    <property type="project" value="TreeGrafter"/>
</dbReference>
<dbReference type="PANTHER" id="PTHR12894">
    <property type="entry name" value="CNH DOMAIN CONTAINING"/>
    <property type="match status" value="1"/>
</dbReference>
<dbReference type="Pfam" id="PF00780">
    <property type="entry name" value="CNH"/>
    <property type="match status" value="1"/>
</dbReference>
<keyword evidence="3" id="KW-0963">Cytoplasm</keyword>
<gene>
    <name evidence="7" type="ORF">IWQ60_001527</name>
</gene>
<dbReference type="PANTHER" id="PTHR12894:SF27">
    <property type="entry name" value="TRANSFORMING GROWTH FACTOR-BETA RECEPTOR-ASSOCIATED PROTEIN 1"/>
    <property type="match status" value="1"/>
</dbReference>
<comment type="subcellular location">
    <subcellularLocation>
        <location evidence="1">Cytoplasm</location>
    </subcellularLocation>
</comment>
<keyword evidence="2" id="KW-0813">Transport</keyword>
<evidence type="ECO:0000256" key="3">
    <source>
        <dbReference type="ARBA" id="ARBA00022490"/>
    </source>
</evidence>
<protein>
    <recommendedName>
        <fullName evidence="6">CNH domain-containing protein</fullName>
    </recommendedName>
</protein>
<dbReference type="EMBL" id="JANBPT010000050">
    <property type="protein sequence ID" value="KAJ1929031.1"/>
    <property type="molecule type" value="Genomic_DNA"/>
</dbReference>
<feature type="region of interest" description="Disordered" evidence="5">
    <location>
        <begin position="879"/>
        <end position="898"/>
    </location>
</feature>
<feature type="domain" description="CNH" evidence="6">
    <location>
        <begin position="105"/>
        <end position="413"/>
    </location>
</feature>
<evidence type="ECO:0000256" key="5">
    <source>
        <dbReference type="SAM" id="MobiDB-lite"/>
    </source>
</evidence>
<evidence type="ECO:0000256" key="2">
    <source>
        <dbReference type="ARBA" id="ARBA00022448"/>
    </source>
</evidence>
<feature type="compositionally biased region" description="Polar residues" evidence="5">
    <location>
        <begin position="28"/>
        <end position="37"/>
    </location>
</feature>
<dbReference type="InterPro" id="IPR001180">
    <property type="entry name" value="CNH_dom"/>
</dbReference>
<dbReference type="GO" id="GO:0034058">
    <property type="term" value="P:endosomal vesicle fusion"/>
    <property type="evidence" value="ECO:0007669"/>
    <property type="project" value="TreeGrafter"/>
</dbReference>
<dbReference type="GO" id="GO:0015031">
    <property type="term" value="P:protein transport"/>
    <property type="evidence" value="ECO:0007669"/>
    <property type="project" value="UniProtKB-KW"/>
</dbReference>
<evidence type="ECO:0000259" key="6">
    <source>
        <dbReference type="PROSITE" id="PS50219"/>
    </source>
</evidence>
<keyword evidence="8" id="KW-1185">Reference proteome</keyword>
<dbReference type="Pfam" id="PF10366">
    <property type="entry name" value="Vps39_1"/>
    <property type="match status" value="1"/>
</dbReference>